<dbReference type="InterPro" id="IPR056423">
    <property type="entry name" value="BACK_BPM_SPOP"/>
</dbReference>
<dbReference type="PANTHER" id="PTHR24413">
    <property type="entry name" value="SPECKLE-TYPE POZ PROTEIN"/>
    <property type="match status" value="1"/>
</dbReference>
<dbReference type="PROSITE" id="PS50097">
    <property type="entry name" value="BTB"/>
    <property type="match status" value="1"/>
</dbReference>
<organism evidence="6 7">
    <name type="scientific">Culex pipiens pipiens</name>
    <name type="common">Northern house mosquito</name>
    <dbReference type="NCBI Taxonomy" id="38569"/>
    <lineage>
        <taxon>Eukaryota</taxon>
        <taxon>Metazoa</taxon>
        <taxon>Ecdysozoa</taxon>
        <taxon>Arthropoda</taxon>
        <taxon>Hexapoda</taxon>
        <taxon>Insecta</taxon>
        <taxon>Pterygota</taxon>
        <taxon>Neoptera</taxon>
        <taxon>Endopterygota</taxon>
        <taxon>Diptera</taxon>
        <taxon>Nematocera</taxon>
        <taxon>Culicoidea</taxon>
        <taxon>Culicidae</taxon>
        <taxon>Culicinae</taxon>
        <taxon>Culicini</taxon>
        <taxon>Culex</taxon>
        <taxon>Culex</taxon>
    </lineage>
</organism>
<dbReference type="Pfam" id="PF00651">
    <property type="entry name" value="BTB"/>
    <property type="match status" value="1"/>
</dbReference>
<evidence type="ECO:0000313" key="7">
    <source>
        <dbReference type="Proteomes" id="UP001562425"/>
    </source>
</evidence>
<dbReference type="Gene3D" id="3.30.710.10">
    <property type="entry name" value="Potassium Channel Kv1.1, Chain A"/>
    <property type="match status" value="1"/>
</dbReference>
<dbReference type="Gene3D" id="6.20.250.50">
    <property type="match status" value="1"/>
</dbReference>
<reference evidence="6 7" key="1">
    <citation type="submission" date="2024-05" db="EMBL/GenBank/DDBJ databases">
        <title>Culex pipiens pipiens assembly and annotation.</title>
        <authorList>
            <person name="Alout H."/>
            <person name="Durand T."/>
        </authorList>
    </citation>
    <scope>NUCLEOTIDE SEQUENCE [LARGE SCALE GENOMIC DNA]</scope>
    <source>
        <strain evidence="6">HA-2024</strain>
        <tissue evidence="6">Whole body</tissue>
    </source>
</reference>
<dbReference type="Proteomes" id="UP001562425">
    <property type="component" value="Unassembled WGS sequence"/>
</dbReference>
<dbReference type="GO" id="GO:0005634">
    <property type="term" value="C:nucleus"/>
    <property type="evidence" value="ECO:0007669"/>
    <property type="project" value="UniProtKB-SubCell"/>
</dbReference>
<dbReference type="InterPro" id="IPR000210">
    <property type="entry name" value="BTB/POZ_dom"/>
</dbReference>
<proteinExistence type="inferred from homology"/>
<sequence length="218" mass="24590">MSGSGIQVDTYVSTAAHNKYEFEWKCVKPLAEPLPSTLSKDLQSLVDSDKFGDVTILIDGHRFLAYKGILSARSVVFAAMFNHDLLENLESCITIRDVEPDVFKQLLRYIYTDEVASLETIAQKLYTAADKYAITTLKSLCRNHILEKLNWETAAETLVLAEMHSDHVMKERALEFLSGHETGKVTSTTGWKKMVRTHPYLVDETVKVLAAWKTSSKD</sequence>
<evidence type="ECO:0000259" key="5">
    <source>
        <dbReference type="PROSITE" id="PS50097"/>
    </source>
</evidence>
<dbReference type="InterPro" id="IPR011333">
    <property type="entry name" value="SKP1/BTB/POZ_sf"/>
</dbReference>
<dbReference type="Pfam" id="PF24570">
    <property type="entry name" value="BACK_BPM_SPOP"/>
    <property type="match status" value="1"/>
</dbReference>
<evidence type="ECO:0000256" key="3">
    <source>
        <dbReference type="ARBA" id="ARBA00022786"/>
    </source>
</evidence>
<evidence type="ECO:0000256" key="1">
    <source>
        <dbReference type="ARBA" id="ARBA00004123"/>
    </source>
</evidence>
<keyword evidence="7" id="KW-1185">Reference proteome</keyword>
<keyword evidence="3" id="KW-0833">Ubl conjugation pathway</keyword>
<comment type="subcellular location">
    <subcellularLocation>
        <location evidence="1">Nucleus</location>
    </subcellularLocation>
</comment>
<dbReference type="SUPFAM" id="SSF54695">
    <property type="entry name" value="POZ domain"/>
    <property type="match status" value="1"/>
</dbReference>
<protein>
    <recommendedName>
        <fullName evidence="5">BTB domain-containing protein</fullName>
    </recommendedName>
</protein>
<accession>A0ABD1DXV5</accession>
<keyword evidence="4" id="KW-0539">Nucleus</keyword>
<comment type="similarity">
    <text evidence="2">Belongs to the Tdpoz family.</text>
</comment>
<name>A0ABD1DXV5_CULPP</name>
<evidence type="ECO:0000256" key="2">
    <source>
        <dbReference type="ARBA" id="ARBA00010846"/>
    </source>
</evidence>
<dbReference type="EMBL" id="JBEHCU010000977">
    <property type="protein sequence ID" value="KAL1403955.1"/>
    <property type="molecule type" value="Genomic_DNA"/>
</dbReference>
<dbReference type="FunFam" id="3.30.710.10:FF:000159">
    <property type="entry name" value="Speckle-type POZ protein B"/>
    <property type="match status" value="1"/>
</dbReference>
<dbReference type="AlphaFoldDB" id="A0ABD1DXV5"/>
<evidence type="ECO:0000313" key="6">
    <source>
        <dbReference type="EMBL" id="KAL1403955.1"/>
    </source>
</evidence>
<dbReference type="SMART" id="SM00225">
    <property type="entry name" value="BTB"/>
    <property type="match status" value="1"/>
</dbReference>
<evidence type="ECO:0000256" key="4">
    <source>
        <dbReference type="ARBA" id="ARBA00023242"/>
    </source>
</evidence>
<feature type="domain" description="BTB" evidence="5">
    <location>
        <begin position="52"/>
        <end position="119"/>
    </location>
</feature>
<gene>
    <name evidence="6" type="ORF">pipiens_019132</name>
</gene>
<comment type="caution">
    <text evidence="6">The sequence shown here is derived from an EMBL/GenBank/DDBJ whole genome shotgun (WGS) entry which is preliminary data.</text>
</comment>